<evidence type="ECO:0000313" key="1">
    <source>
        <dbReference type="EMBL" id="RZF34397.1"/>
    </source>
</evidence>
<dbReference type="InParanoid" id="A0A482WLH2"/>
<sequence length="51" mass="5778">CFQWNLVSVVFNTDSTPVLWYANVPPMAFIFSATHNTWRLPGISSVHTLPN</sequence>
<dbReference type="Proteomes" id="UP000291343">
    <property type="component" value="Unassembled WGS sequence"/>
</dbReference>
<dbReference type="AlphaFoldDB" id="A0A482WLH2"/>
<comment type="caution">
    <text evidence="1">The sequence shown here is derived from an EMBL/GenBank/DDBJ whole genome shotgun (WGS) entry which is preliminary data.</text>
</comment>
<organism evidence="1 2">
    <name type="scientific">Laodelphax striatellus</name>
    <name type="common">Small brown planthopper</name>
    <name type="synonym">Delphax striatella</name>
    <dbReference type="NCBI Taxonomy" id="195883"/>
    <lineage>
        <taxon>Eukaryota</taxon>
        <taxon>Metazoa</taxon>
        <taxon>Ecdysozoa</taxon>
        <taxon>Arthropoda</taxon>
        <taxon>Hexapoda</taxon>
        <taxon>Insecta</taxon>
        <taxon>Pterygota</taxon>
        <taxon>Neoptera</taxon>
        <taxon>Paraneoptera</taxon>
        <taxon>Hemiptera</taxon>
        <taxon>Auchenorrhyncha</taxon>
        <taxon>Fulgoroidea</taxon>
        <taxon>Delphacidae</taxon>
        <taxon>Criomorphinae</taxon>
        <taxon>Laodelphax</taxon>
    </lineage>
</organism>
<feature type="non-terminal residue" evidence="1">
    <location>
        <position position="1"/>
    </location>
</feature>
<accession>A0A482WLH2</accession>
<feature type="non-terminal residue" evidence="1">
    <location>
        <position position="51"/>
    </location>
</feature>
<name>A0A482WLH2_LAOST</name>
<proteinExistence type="predicted"/>
<dbReference type="EMBL" id="QKKF02031774">
    <property type="protein sequence ID" value="RZF34397.1"/>
    <property type="molecule type" value="Genomic_DNA"/>
</dbReference>
<gene>
    <name evidence="1" type="ORF">LSTR_LSTR014233</name>
</gene>
<evidence type="ECO:0000313" key="2">
    <source>
        <dbReference type="Proteomes" id="UP000291343"/>
    </source>
</evidence>
<protein>
    <submittedName>
        <fullName evidence="1">Uncharacterized protein</fullName>
    </submittedName>
</protein>
<reference evidence="1 2" key="1">
    <citation type="journal article" date="2017" name="Gigascience">
        <title>Genome sequence of the small brown planthopper, Laodelphax striatellus.</title>
        <authorList>
            <person name="Zhu J."/>
            <person name="Jiang F."/>
            <person name="Wang X."/>
            <person name="Yang P."/>
            <person name="Bao Y."/>
            <person name="Zhao W."/>
            <person name="Wang W."/>
            <person name="Lu H."/>
            <person name="Wang Q."/>
            <person name="Cui N."/>
            <person name="Li J."/>
            <person name="Chen X."/>
            <person name="Luo L."/>
            <person name="Yu J."/>
            <person name="Kang L."/>
            <person name="Cui F."/>
        </authorList>
    </citation>
    <scope>NUCLEOTIDE SEQUENCE [LARGE SCALE GENOMIC DNA]</scope>
    <source>
        <strain evidence="1">Lst14</strain>
    </source>
</reference>
<keyword evidence="2" id="KW-1185">Reference proteome</keyword>